<dbReference type="InterPro" id="IPR036291">
    <property type="entry name" value="NAD(P)-bd_dom_sf"/>
</dbReference>
<comment type="catalytic activity">
    <reaction evidence="5">
        <text>17beta-estradiol + NAD(+) = estrone + NADH + H(+)</text>
        <dbReference type="Rhea" id="RHEA:24612"/>
        <dbReference type="ChEBI" id="CHEBI:15378"/>
        <dbReference type="ChEBI" id="CHEBI:16469"/>
        <dbReference type="ChEBI" id="CHEBI:17263"/>
        <dbReference type="ChEBI" id="CHEBI:57540"/>
        <dbReference type="ChEBI" id="CHEBI:57945"/>
        <dbReference type="EC" id="1.1.1.62"/>
    </reaction>
    <physiologicalReaction direction="left-to-right" evidence="5">
        <dbReference type="Rhea" id="RHEA:24613"/>
    </physiologicalReaction>
</comment>
<keyword evidence="2" id="KW-0560">Oxidoreductase</keyword>
<dbReference type="GO" id="GO:0003857">
    <property type="term" value="F:(3S)-3-hydroxyacyl-CoA dehydrogenase (NAD+) activity"/>
    <property type="evidence" value="ECO:0007669"/>
    <property type="project" value="UniProtKB-EC"/>
</dbReference>
<comment type="catalytic activity">
    <reaction evidence="7">
        <text>5alpha-androstane-3alpha,17beta-diol + NAD(+) = 17beta-hydroxy-5alpha-androstan-3-one + NADH + H(+)</text>
        <dbReference type="Rhea" id="RHEA:42004"/>
        <dbReference type="ChEBI" id="CHEBI:15378"/>
        <dbReference type="ChEBI" id="CHEBI:16330"/>
        <dbReference type="ChEBI" id="CHEBI:36713"/>
        <dbReference type="ChEBI" id="CHEBI:57540"/>
        <dbReference type="ChEBI" id="CHEBI:57945"/>
        <dbReference type="EC" id="1.1.1.53"/>
    </reaction>
    <physiologicalReaction direction="right-to-left" evidence="7">
        <dbReference type="Rhea" id="RHEA:42006"/>
    </physiologicalReaction>
</comment>
<comment type="similarity">
    <text evidence="1 20">Belongs to the short-chain dehydrogenases/reductases (SDR) family.</text>
</comment>
<evidence type="ECO:0000256" key="13">
    <source>
        <dbReference type="ARBA" id="ARBA00052095"/>
    </source>
</evidence>
<comment type="catalytic activity">
    <reaction evidence="8">
        <text>17beta-hydroxy-5alpha-androstan-3-one + NAD(+) = 5alpha-androstan-3,17-dione + NADH + H(+)</text>
        <dbReference type="Rhea" id="RHEA:41992"/>
        <dbReference type="ChEBI" id="CHEBI:15378"/>
        <dbReference type="ChEBI" id="CHEBI:15994"/>
        <dbReference type="ChEBI" id="CHEBI:16330"/>
        <dbReference type="ChEBI" id="CHEBI:57540"/>
        <dbReference type="ChEBI" id="CHEBI:57945"/>
    </reaction>
    <physiologicalReaction direction="left-to-right" evidence="8">
        <dbReference type="Rhea" id="RHEA:41993"/>
    </physiologicalReaction>
</comment>
<dbReference type="SUPFAM" id="SSF51735">
    <property type="entry name" value="NAD(P)-binding Rossmann-fold domains"/>
    <property type="match status" value="1"/>
</dbReference>
<evidence type="ECO:0000313" key="21">
    <source>
        <dbReference type="Proteomes" id="UP000035681"/>
    </source>
</evidence>
<name>A0A0K0EQ50_STRER</name>
<dbReference type="PRINTS" id="PR00080">
    <property type="entry name" value="SDRFAMILY"/>
</dbReference>
<keyword evidence="21" id="KW-1185">Reference proteome</keyword>
<comment type="catalytic activity">
    <reaction evidence="12">
        <text>ursodeoxycholate + NAD(+) = 7-oxolithocholate + NADH + H(+)</text>
        <dbReference type="Rhea" id="RHEA:42028"/>
        <dbReference type="ChEBI" id="CHEBI:15378"/>
        <dbReference type="ChEBI" id="CHEBI:57540"/>
        <dbReference type="ChEBI" id="CHEBI:57945"/>
        <dbReference type="ChEBI" id="CHEBI:78604"/>
        <dbReference type="ChEBI" id="CHEBI:78605"/>
    </reaction>
    <physiologicalReaction direction="left-to-right" evidence="12">
        <dbReference type="Rhea" id="RHEA:42029"/>
    </physiologicalReaction>
</comment>
<dbReference type="Gene3D" id="3.40.50.720">
    <property type="entry name" value="NAD(P)-binding Rossmann-like Domain"/>
    <property type="match status" value="1"/>
</dbReference>
<sequence length="261" mass="28050">MSGLIKNIAGNVALVTGAGSGLGRGVAKRLVSKGAKVAILDLPNSKGGELAKELGENAIFTPSNVTDEASVEKAFDMVKEKFGRVDSIINCAGVAYAFKLYVVNKRKMEPIDRIKHTLDVNVIGTFNVIRYGAKLMGENEFDEEHQRGVIINTASIAAFEGQAGQAAYSASKGAIVGATLPLARDFYRDGIRVMTIAPGLFKTPMLESLPEKVQTFLASTVPNPSRLGNVEEYAALVQHIIENRYLNGEVIRLDGALRMLP</sequence>
<dbReference type="InterPro" id="IPR002347">
    <property type="entry name" value="SDR_fam"/>
</dbReference>
<dbReference type="GO" id="GO:0006631">
    <property type="term" value="P:fatty acid metabolic process"/>
    <property type="evidence" value="ECO:0007669"/>
    <property type="project" value="TreeGrafter"/>
</dbReference>
<dbReference type="PANTHER" id="PTHR43658">
    <property type="entry name" value="SHORT-CHAIN DEHYDROGENASE/REDUCTASE"/>
    <property type="match status" value="1"/>
</dbReference>
<dbReference type="CDD" id="cd05371">
    <property type="entry name" value="HSD10-like_SDR_c"/>
    <property type="match status" value="1"/>
</dbReference>
<evidence type="ECO:0000256" key="11">
    <source>
        <dbReference type="ARBA" id="ARBA00051637"/>
    </source>
</evidence>
<evidence type="ECO:0000256" key="18">
    <source>
        <dbReference type="ARBA" id="ARBA00082293"/>
    </source>
</evidence>
<evidence type="ECO:0000256" key="10">
    <source>
        <dbReference type="ARBA" id="ARBA00051004"/>
    </source>
</evidence>
<dbReference type="GO" id="GO:0008210">
    <property type="term" value="P:estrogen metabolic process"/>
    <property type="evidence" value="ECO:0007669"/>
    <property type="project" value="TreeGrafter"/>
</dbReference>
<dbReference type="EC" id="1.1.1.62" evidence="4"/>
<comment type="catalytic activity">
    <reaction evidence="6">
        <text>a (3S)-3-hydroxyacyl-CoA + NAD(+) = a 3-oxoacyl-CoA + NADH + H(+)</text>
        <dbReference type="Rhea" id="RHEA:22432"/>
        <dbReference type="ChEBI" id="CHEBI:15378"/>
        <dbReference type="ChEBI" id="CHEBI:57318"/>
        <dbReference type="ChEBI" id="CHEBI:57540"/>
        <dbReference type="ChEBI" id="CHEBI:57945"/>
        <dbReference type="ChEBI" id="CHEBI:90726"/>
        <dbReference type="EC" id="1.1.1.35"/>
    </reaction>
    <physiologicalReaction direction="left-to-right" evidence="6">
        <dbReference type="Rhea" id="RHEA:22433"/>
    </physiologicalReaction>
    <physiologicalReaction direction="right-to-left" evidence="6">
        <dbReference type="Rhea" id="RHEA:22434"/>
    </physiologicalReaction>
</comment>
<dbReference type="EC" id="1.1.1.53" evidence="3"/>
<evidence type="ECO:0000256" key="19">
    <source>
        <dbReference type="ARBA" id="ARBA00082399"/>
    </source>
</evidence>
<evidence type="ECO:0000256" key="2">
    <source>
        <dbReference type="ARBA" id="ARBA00023002"/>
    </source>
</evidence>
<organism evidence="22">
    <name type="scientific">Strongyloides stercoralis</name>
    <name type="common">Threadworm</name>
    <dbReference type="NCBI Taxonomy" id="6248"/>
    <lineage>
        <taxon>Eukaryota</taxon>
        <taxon>Metazoa</taxon>
        <taxon>Ecdysozoa</taxon>
        <taxon>Nematoda</taxon>
        <taxon>Chromadorea</taxon>
        <taxon>Rhabditida</taxon>
        <taxon>Tylenchina</taxon>
        <taxon>Panagrolaimomorpha</taxon>
        <taxon>Strongyloidoidea</taxon>
        <taxon>Strongyloididae</taxon>
        <taxon>Strongyloides</taxon>
    </lineage>
</organism>
<dbReference type="AlphaFoldDB" id="A0A0K0EQ50"/>
<evidence type="ECO:0000256" key="20">
    <source>
        <dbReference type="RuleBase" id="RU000363"/>
    </source>
</evidence>
<comment type="catalytic activity">
    <reaction evidence="9">
        <text>cortisol + NAD(+) = 11beta,17alpha-dihydroxypregn-4-ene-3,20,21-trione + NADH + H(+)</text>
        <dbReference type="Rhea" id="RHEA:42012"/>
        <dbReference type="ChEBI" id="CHEBI:15378"/>
        <dbReference type="ChEBI" id="CHEBI:17650"/>
        <dbReference type="ChEBI" id="CHEBI:57540"/>
        <dbReference type="ChEBI" id="CHEBI:57945"/>
        <dbReference type="ChEBI" id="CHEBI:78595"/>
    </reaction>
    <physiologicalReaction direction="left-to-right" evidence="9">
        <dbReference type="Rhea" id="RHEA:42013"/>
    </physiologicalReaction>
</comment>
<dbReference type="Proteomes" id="UP000035681">
    <property type="component" value="Unplaced"/>
</dbReference>
<evidence type="ECO:0000256" key="9">
    <source>
        <dbReference type="ARBA" id="ARBA00050927"/>
    </source>
</evidence>
<accession>A0A0K0EQ50</accession>
<evidence type="ECO:0000256" key="4">
    <source>
        <dbReference type="ARBA" id="ARBA00024072"/>
    </source>
</evidence>
<evidence type="ECO:0000256" key="7">
    <source>
        <dbReference type="ARBA" id="ARBA00050365"/>
    </source>
</evidence>
<dbReference type="GO" id="GO:0005739">
    <property type="term" value="C:mitochondrion"/>
    <property type="evidence" value="ECO:0007669"/>
    <property type="project" value="TreeGrafter"/>
</dbReference>
<evidence type="ECO:0000256" key="17">
    <source>
        <dbReference type="ARBA" id="ARBA00079624"/>
    </source>
</evidence>
<dbReference type="Pfam" id="PF00106">
    <property type="entry name" value="adh_short"/>
    <property type="match status" value="1"/>
</dbReference>
<proteinExistence type="inferred from homology"/>
<evidence type="ECO:0000256" key="8">
    <source>
        <dbReference type="ARBA" id="ARBA00050435"/>
    </source>
</evidence>
<dbReference type="FunFam" id="3.40.50.720:FF:000215">
    <property type="entry name" value="3-hydroxyacyl-CoA dehydrogenase type-2"/>
    <property type="match status" value="1"/>
</dbReference>
<comment type="catalytic activity">
    <reaction evidence="10">
        <text>(3S)-3-hydroxybutanoyl-CoA + NAD(+) = acetoacetyl-CoA + NADH + H(+)</text>
        <dbReference type="Rhea" id="RHEA:30799"/>
        <dbReference type="ChEBI" id="CHEBI:15378"/>
        <dbReference type="ChEBI" id="CHEBI:57286"/>
        <dbReference type="ChEBI" id="CHEBI:57316"/>
        <dbReference type="ChEBI" id="CHEBI:57540"/>
        <dbReference type="ChEBI" id="CHEBI:57945"/>
    </reaction>
    <physiologicalReaction direction="left-to-right" evidence="10">
        <dbReference type="Rhea" id="RHEA:30800"/>
    </physiologicalReaction>
    <physiologicalReaction direction="right-to-left" evidence="10">
        <dbReference type="Rhea" id="RHEA:30801"/>
    </physiologicalReaction>
</comment>
<evidence type="ECO:0000256" key="5">
    <source>
        <dbReference type="ARBA" id="ARBA00049381"/>
    </source>
</evidence>
<dbReference type="GO" id="GO:0004303">
    <property type="term" value="F:estradiol 17-beta-dehydrogenase [NAD(P)+] activity"/>
    <property type="evidence" value="ECO:0007669"/>
    <property type="project" value="UniProtKB-EC"/>
</dbReference>
<dbReference type="PRINTS" id="PR00081">
    <property type="entry name" value="GDHRDH"/>
</dbReference>
<dbReference type="GO" id="GO:0047044">
    <property type="term" value="F:androstan-3-alpha,17-beta-diol dehydrogenase (NAD+) activity"/>
    <property type="evidence" value="ECO:0007669"/>
    <property type="project" value="UniProtKB-EC"/>
</dbReference>
<comment type="catalytic activity">
    <reaction evidence="11">
        <text>3beta,7beta-dihydroxy-5beta-cholan-24-oate + NAD(+) = 3beta-hydroxy-7-oxo-5beta-cholan-24-oate + NADH + H(+)</text>
        <dbReference type="Rhea" id="RHEA:42024"/>
        <dbReference type="ChEBI" id="CHEBI:15378"/>
        <dbReference type="ChEBI" id="CHEBI:57540"/>
        <dbReference type="ChEBI" id="CHEBI:57945"/>
        <dbReference type="ChEBI" id="CHEBI:78602"/>
        <dbReference type="ChEBI" id="CHEBI:78603"/>
    </reaction>
    <physiologicalReaction direction="left-to-right" evidence="11">
        <dbReference type="Rhea" id="RHEA:42025"/>
    </physiologicalReaction>
</comment>
<dbReference type="PANTHER" id="PTHR43658:SF8">
    <property type="entry name" value="17-BETA-HYDROXYSTEROID DEHYDROGENASE 14-RELATED"/>
    <property type="match status" value="1"/>
</dbReference>
<comment type="catalytic activity">
    <reaction evidence="15">
        <text>11-dehydrocorticosterone + NAD(+) = pregn-4-ene-3,11,20,21-tetraone + NADH + H(+)</text>
        <dbReference type="Rhea" id="RHEA:42020"/>
        <dbReference type="ChEBI" id="CHEBI:15378"/>
        <dbReference type="ChEBI" id="CHEBI:57540"/>
        <dbReference type="ChEBI" id="CHEBI:57945"/>
        <dbReference type="ChEBI" id="CHEBI:78600"/>
        <dbReference type="ChEBI" id="CHEBI:78601"/>
    </reaction>
    <physiologicalReaction direction="left-to-right" evidence="15">
        <dbReference type="Rhea" id="RHEA:42021"/>
    </physiologicalReaction>
</comment>
<evidence type="ECO:0000256" key="15">
    <source>
        <dbReference type="ARBA" id="ARBA00052668"/>
    </source>
</evidence>
<comment type="catalytic activity">
    <reaction evidence="14">
        <text>cortisone + NAD(+) = 17alpha-hydroxypregn-4-en-3,11,20-trione-21-al + NADH + H(+)</text>
        <dbReference type="Rhea" id="RHEA:42016"/>
        <dbReference type="ChEBI" id="CHEBI:15378"/>
        <dbReference type="ChEBI" id="CHEBI:16962"/>
        <dbReference type="ChEBI" id="CHEBI:57540"/>
        <dbReference type="ChEBI" id="CHEBI:57945"/>
        <dbReference type="ChEBI" id="CHEBI:78596"/>
    </reaction>
    <physiologicalReaction direction="left-to-right" evidence="14">
        <dbReference type="Rhea" id="RHEA:42017"/>
    </physiologicalReaction>
</comment>
<evidence type="ECO:0000256" key="16">
    <source>
        <dbReference type="ARBA" id="ARBA00072938"/>
    </source>
</evidence>
<evidence type="ECO:0000313" key="22">
    <source>
        <dbReference type="WBParaSite" id="SSTP_0001157900.1"/>
    </source>
</evidence>
<evidence type="ECO:0000256" key="12">
    <source>
        <dbReference type="ARBA" id="ARBA00051831"/>
    </source>
</evidence>
<dbReference type="STRING" id="6248.A0A0K0EQ50"/>
<dbReference type="WBParaSite" id="SSTP_0001157900.1">
    <property type="protein sequence ID" value="SSTP_0001157900.1"/>
    <property type="gene ID" value="SSTP_0001157900"/>
</dbReference>
<reference evidence="22" key="1">
    <citation type="submission" date="2015-08" db="UniProtKB">
        <authorList>
            <consortium name="WormBaseParasite"/>
        </authorList>
    </citation>
    <scope>IDENTIFICATION</scope>
</reference>
<evidence type="ECO:0000256" key="3">
    <source>
        <dbReference type="ARBA" id="ARBA00024071"/>
    </source>
</evidence>
<evidence type="ECO:0000256" key="14">
    <source>
        <dbReference type="ARBA" id="ARBA00052417"/>
    </source>
</evidence>
<evidence type="ECO:0000256" key="6">
    <source>
        <dbReference type="ARBA" id="ARBA00050141"/>
    </source>
</evidence>
<protein>
    <recommendedName>
        <fullName evidence="16">3-hydroxyacyl-CoA dehydrogenase type-2</fullName>
        <ecNumber evidence="3">1.1.1.53</ecNumber>
        <ecNumber evidence="4">1.1.1.62</ecNumber>
    </recommendedName>
    <alternativeName>
        <fullName evidence="18">3-hydroxyacyl-CoA dehydrogenase type II</fullName>
    </alternativeName>
    <alternativeName>
        <fullName evidence="19">Mitochondrial ribonuclease P protein 2</fullName>
    </alternativeName>
    <alternativeName>
        <fullName evidence="17">Type II HADH</fullName>
    </alternativeName>
</protein>
<evidence type="ECO:0000256" key="1">
    <source>
        <dbReference type="ARBA" id="ARBA00006484"/>
    </source>
</evidence>
<dbReference type="GO" id="GO:0008209">
    <property type="term" value="P:androgen metabolic process"/>
    <property type="evidence" value="ECO:0007669"/>
    <property type="project" value="TreeGrafter"/>
</dbReference>
<comment type="catalytic activity">
    <reaction evidence="13">
        <text>5alpha-pregnan-20beta-ol-3-one + NAD(+) = 5alpha-pregnane-3,20-dione + NADH + H(+)</text>
        <dbReference type="Rhea" id="RHEA:42008"/>
        <dbReference type="ChEBI" id="CHEBI:15378"/>
        <dbReference type="ChEBI" id="CHEBI:28952"/>
        <dbReference type="ChEBI" id="CHEBI:57540"/>
        <dbReference type="ChEBI" id="CHEBI:57945"/>
        <dbReference type="ChEBI" id="CHEBI:78594"/>
    </reaction>
    <physiologicalReaction direction="left-to-right" evidence="13">
        <dbReference type="Rhea" id="RHEA:42009"/>
    </physiologicalReaction>
</comment>
<dbReference type="WBParaSite" id="TCONS_00002319.p1">
    <property type="protein sequence ID" value="TCONS_00002319.p1"/>
    <property type="gene ID" value="XLOC_002180"/>
</dbReference>